<keyword evidence="2" id="KW-1185">Reference proteome</keyword>
<accession>A7EFH2</accession>
<proteinExistence type="predicted"/>
<dbReference type="Proteomes" id="UP000001312">
    <property type="component" value="Unassembled WGS sequence"/>
</dbReference>
<evidence type="ECO:0000313" key="2">
    <source>
        <dbReference type="Proteomes" id="UP000001312"/>
    </source>
</evidence>
<dbReference type="KEGG" id="ssl:SS1G_04063"/>
<organism evidence="1 2">
    <name type="scientific">Sclerotinia sclerotiorum (strain ATCC 18683 / 1980 / Ss-1)</name>
    <name type="common">White mold</name>
    <name type="synonym">Whetzelinia sclerotiorum</name>
    <dbReference type="NCBI Taxonomy" id="665079"/>
    <lineage>
        <taxon>Eukaryota</taxon>
        <taxon>Fungi</taxon>
        <taxon>Dikarya</taxon>
        <taxon>Ascomycota</taxon>
        <taxon>Pezizomycotina</taxon>
        <taxon>Leotiomycetes</taxon>
        <taxon>Helotiales</taxon>
        <taxon>Sclerotiniaceae</taxon>
        <taxon>Sclerotinia</taxon>
    </lineage>
</organism>
<dbReference type="HOGENOM" id="CLU_3107808_0_0_1"/>
<sequence length="51" mass="5564">MGGESGKQRRASSKEFNLLSPDTSYFFDCPCVTHITTIHTFASRPFVGAAP</sequence>
<protein>
    <submittedName>
        <fullName evidence="1">Uncharacterized protein</fullName>
    </submittedName>
</protein>
<dbReference type="RefSeq" id="XP_001594256.1">
    <property type="nucleotide sequence ID" value="XM_001594206.1"/>
</dbReference>
<dbReference type="InParanoid" id="A7EFH2"/>
<evidence type="ECO:0000313" key="1">
    <source>
        <dbReference type="EMBL" id="EDO01588.1"/>
    </source>
</evidence>
<gene>
    <name evidence="1" type="ORF">SS1G_04063</name>
</gene>
<reference evidence="2" key="1">
    <citation type="journal article" date="2011" name="PLoS Genet.">
        <title>Genomic analysis of the necrotrophic fungal pathogens Sclerotinia sclerotiorum and Botrytis cinerea.</title>
        <authorList>
            <person name="Amselem J."/>
            <person name="Cuomo C.A."/>
            <person name="van Kan J.A."/>
            <person name="Viaud M."/>
            <person name="Benito E.P."/>
            <person name="Couloux A."/>
            <person name="Coutinho P.M."/>
            <person name="de Vries R.P."/>
            <person name="Dyer P.S."/>
            <person name="Fillinger S."/>
            <person name="Fournier E."/>
            <person name="Gout L."/>
            <person name="Hahn M."/>
            <person name="Kohn L."/>
            <person name="Lapalu N."/>
            <person name="Plummer K.M."/>
            <person name="Pradier J.M."/>
            <person name="Quevillon E."/>
            <person name="Sharon A."/>
            <person name="Simon A."/>
            <person name="ten Have A."/>
            <person name="Tudzynski B."/>
            <person name="Tudzynski P."/>
            <person name="Wincker P."/>
            <person name="Andrew M."/>
            <person name="Anthouard V."/>
            <person name="Beever R.E."/>
            <person name="Beffa R."/>
            <person name="Benoit I."/>
            <person name="Bouzid O."/>
            <person name="Brault B."/>
            <person name="Chen Z."/>
            <person name="Choquer M."/>
            <person name="Collemare J."/>
            <person name="Cotton P."/>
            <person name="Danchin E.G."/>
            <person name="Da Silva C."/>
            <person name="Gautier A."/>
            <person name="Giraud C."/>
            <person name="Giraud T."/>
            <person name="Gonzalez C."/>
            <person name="Grossetete S."/>
            <person name="Guldener U."/>
            <person name="Henrissat B."/>
            <person name="Howlett B.J."/>
            <person name="Kodira C."/>
            <person name="Kretschmer M."/>
            <person name="Lappartient A."/>
            <person name="Leroch M."/>
            <person name="Levis C."/>
            <person name="Mauceli E."/>
            <person name="Neuveglise C."/>
            <person name="Oeser B."/>
            <person name="Pearson M."/>
            <person name="Poulain J."/>
            <person name="Poussereau N."/>
            <person name="Quesneville H."/>
            <person name="Rascle C."/>
            <person name="Schumacher J."/>
            <person name="Segurens B."/>
            <person name="Sexton A."/>
            <person name="Silva E."/>
            <person name="Sirven C."/>
            <person name="Soanes D.M."/>
            <person name="Talbot N.J."/>
            <person name="Templeton M."/>
            <person name="Yandava C."/>
            <person name="Yarden O."/>
            <person name="Zeng Q."/>
            <person name="Rollins J.A."/>
            <person name="Lebrun M.H."/>
            <person name="Dickman M."/>
        </authorList>
    </citation>
    <scope>NUCLEOTIDE SEQUENCE [LARGE SCALE GENOMIC DNA]</scope>
    <source>
        <strain evidence="2">ATCC 18683 / 1980 / Ss-1</strain>
    </source>
</reference>
<dbReference type="GeneID" id="5490869"/>
<name>A7EFH2_SCLS1</name>
<dbReference type="EMBL" id="CH476625">
    <property type="protein sequence ID" value="EDO01588.1"/>
    <property type="molecule type" value="Genomic_DNA"/>
</dbReference>
<dbReference type="AlphaFoldDB" id="A7EFH2"/>